<name>A0A809ZVK3_9BRAD</name>
<feature type="domain" description="Core-binding (CB)" evidence="7">
    <location>
        <begin position="66"/>
        <end position="145"/>
    </location>
</feature>
<evidence type="ECO:0000256" key="5">
    <source>
        <dbReference type="PROSITE-ProRule" id="PRU01248"/>
    </source>
</evidence>
<dbReference type="InterPro" id="IPR011010">
    <property type="entry name" value="DNA_brk_join_enz"/>
</dbReference>
<evidence type="ECO:0000256" key="3">
    <source>
        <dbReference type="ARBA" id="ARBA00023125"/>
    </source>
</evidence>
<keyword evidence="2" id="KW-0229">DNA integration</keyword>
<comment type="similarity">
    <text evidence="1">Belongs to the 'phage' integrase family.</text>
</comment>
<accession>A0A809ZVK3</accession>
<dbReference type="Gene3D" id="1.10.443.10">
    <property type="entry name" value="Intergrase catalytic core"/>
    <property type="match status" value="1"/>
</dbReference>
<keyword evidence="4" id="KW-0233">DNA recombination</keyword>
<dbReference type="AlphaFoldDB" id="A0A809ZVK3"/>
<dbReference type="GO" id="GO:0015074">
    <property type="term" value="P:DNA integration"/>
    <property type="evidence" value="ECO:0007669"/>
    <property type="project" value="UniProtKB-KW"/>
</dbReference>
<evidence type="ECO:0000256" key="1">
    <source>
        <dbReference type="ARBA" id="ARBA00008857"/>
    </source>
</evidence>
<evidence type="ECO:0000259" key="6">
    <source>
        <dbReference type="PROSITE" id="PS51898"/>
    </source>
</evidence>
<dbReference type="PROSITE" id="PS51898">
    <property type="entry name" value="TYR_RECOMBINASE"/>
    <property type="match status" value="1"/>
</dbReference>
<dbReference type="Pfam" id="PF00589">
    <property type="entry name" value="Phage_integrase"/>
    <property type="match status" value="1"/>
</dbReference>
<dbReference type="EMBL" id="AP023095">
    <property type="protein sequence ID" value="BCE56439.1"/>
    <property type="molecule type" value="Genomic_DNA"/>
</dbReference>
<dbReference type="SUPFAM" id="SSF56349">
    <property type="entry name" value="DNA breaking-rejoining enzymes"/>
    <property type="match status" value="1"/>
</dbReference>
<organism evidence="8">
    <name type="scientific">Bradyrhizobium diazoefficiens</name>
    <dbReference type="NCBI Taxonomy" id="1355477"/>
    <lineage>
        <taxon>Bacteria</taxon>
        <taxon>Pseudomonadati</taxon>
        <taxon>Pseudomonadota</taxon>
        <taxon>Alphaproteobacteria</taxon>
        <taxon>Hyphomicrobiales</taxon>
        <taxon>Nitrobacteraceae</taxon>
        <taxon>Bradyrhizobium</taxon>
    </lineage>
</organism>
<dbReference type="InterPro" id="IPR050090">
    <property type="entry name" value="Tyrosine_recombinase_XerCD"/>
</dbReference>
<evidence type="ECO:0000313" key="8">
    <source>
        <dbReference type="EMBL" id="BCE56439.1"/>
    </source>
</evidence>
<dbReference type="PROSITE" id="PS51900">
    <property type="entry name" value="CB"/>
    <property type="match status" value="1"/>
</dbReference>
<dbReference type="PANTHER" id="PTHR30349:SF41">
    <property type="entry name" value="INTEGRASE_RECOMBINASE PROTEIN MJ0367-RELATED"/>
    <property type="match status" value="1"/>
</dbReference>
<dbReference type="InterPro" id="IPR002104">
    <property type="entry name" value="Integrase_catalytic"/>
</dbReference>
<dbReference type="InterPro" id="IPR013762">
    <property type="entry name" value="Integrase-like_cat_sf"/>
</dbReference>
<dbReference type="RefSeq" id="WP_183117558.1">
    <property type="nucleotide sequence ID" value="NZ_AP022638.1"/>
</dbReference>
<feature type="domain" description="Tyr recombinase" evidence="6">
    <location>
        <begin position="175"/>
        <end position="362"/>
    </location>
</feature>
<reference evidence="8" key="1">
    <citation type="submission" date="2020-05" db="EMBL/GenBank/DDBJ databases">
        <title>Complete genome sequence of Bradyrhizobium diazoefficiens XF5 isolated from soybean nodule.</title>
        <authorList>
            <person name="Noda R."/>
            <person name="Kakizaki K."/>
            <person name="Minamisawa K."/>
        </authorList>
    </citation>
    <scope>NUCLEOTIDE SEQUENCE</scope>
    <source>
        <strain evidence="8">XF5</strain>
    </source>
</reference>
<evidence type="ECO:0000259" key="7">
    <source>
        <dbReference type="PROSITE" id="PS51900"/>
    </source>
</evidence>
<dbReference type="PANTHER" id="PTHR30349">
    <property type="entry name" value="PHAGE INTEGRASE-RELATED"/>
    <property type="match status" value="1"/>
</dbReference>
<dbReference type="InterPro" id="IPR044068">
    <property type="entry name" value="CB"/>
</dbReference>
<sequence>MGTIVIRKRGDGTVAYRAQILRKQAGKIVHRESETFDRKQAAKAWLDARETELRKPGALTRARKDPPLRDVIDQYISESSKIGRTKAQVLRTIKDGFDIADLRCSKITSTEVIAFAQELIAVRGVKPQTVGNYLSHLGAVFTIARPAWGYPLDDKAMDDAFLVAKKLGITRKSDQRERRPTLDELDKLMRHFGTIQARRPSSAPMQKIIAFAIFSTRRLEEITRIQHSDYEPALAGQPARVLVRDMKHPGDKRGNNTWCDLPPEAAAIIEAMPKGKLIFPHTTDAIGAAFTRACLVLGINTEDMSDDERLHFHDLRHDGVSRLFEMGWNVPKVAAVSGHRSWSSLKRYTHLRQTGDKYAGWKWAKPE</sequence>
<evidence type="ECO:0000256" key="2">
    <source>
        <dbReference type="ARBA" id="ARBA00022908"/>
    </source>
</evidence>
<dbReference type="GO" id="GO:0006310">
    <property type="term" value="P:DNA recombination"/>
    <property type="evidence" value="ECO:0007669"/>
    <property type="project" value="UniProtKB-KW"/>
</dbReference>
<gene>
    <name evidence="8" type="ORF">XF5B_39510</name>
</gene>
<dbReference type="GO" id="GO:0003677">
    <property type="term" value="F:DNA binding"/>
    <property type="evidence" value="ECO:0007669"/>
    <property type="project" value="UniProtKB-UniRule"/>
</dbReference>
<proteinExistence type="inferred from homology"/>
<keyword evidence="3 5" id="KW-0238">DNA-binding</keyword>
<evidence type="ECO:0000256" key="4">
    <source>
        <dbReference type="ARBA" id="ARBA00023172"/>
    </source>
</evidence>
<protein>
    <submittedName>
        <fullName evidence="8">Integrase</fullName>
    </submittedName>
</protein>